<sequence length="479" mass="51292">MAHRNRYTRAAATAALLAVGGSALLPAGAASAATPQTAASGAGPLDGVWRMNGYGTVLAVDHGRLRTFQTTAVSCLPGEVAEQSGPTAGDGTATYTTLGEDVLTVRPAARADRAVLHIAGSPNDRGLRRIDALPAACTRTAPSDPVAVFETFWRTFAENYPFFAAKGVNWQAVHDRYRPRVTATTSDDQLFSVLRDMVAPLHDAHVHLDGGEPSRRFGQGRPGTVAPSPDYDAKVKAYIKGRDLRGRPLQEFAGGRISYADLPDGLGYLRISGFGGYTADRNDPYASDEKVLDQTLDAILTPGRTAALKGLVIDLRVNGGGYDDLGLRIASRLTDRPYLAYAKRYRDDPGDPARFSRPQPITVRPADAPRYSGPLALLTGGSTVSAGETFTQALFGRPGTTVRIGENTQGVFSDVMDRELPNGWTFGLPNEEFLTRDGRTFDGAGIPPDLREPVFTDGEFGHRRDSAFDAAVALLSRRT</sequence>
<dbReference type="RefSeq" id="WP_275822255.1">
    <property type="nucleotide sequence ID" value="NZ_BAAANM010000042.1"/>
</dbReference>
<dbReference type="EMBL" id="JARHTQ010000045">
    <property type="protein sequence ID" value="MDF2261046.1"/>
    <property type="molecule type" value="Genomic_DNA"/>
</dbReference>
<dbReference type="Pfam" id="PF14684">
    <property type="entry name" value="Tricorn_C1"/>
    <property type="match status" value="1"/>
</dbReference>
<name>A0ABT5ZBW2_9ACTN</name>
<evidence type="ECO:0000259" key="2">
    <source>
        <dbReference type="SMART" id="SM00245"/>
    </source>
</evidence>
<dbReference type="PANTHER" id="PTHR11261">
    <property type="entry name" value="INTERPHOTORECEPTOR RETINOID-BINDING PROTEIN"/>
    <property type="match status" value="1"/>
</dbReference>
<dbReference type="SMART" id="SM00245">
    <property type="entry name" value="TSPc"/>
    <property type="match status" value="1"/>
</dbReference>
<evidence type="ECO:0000313" key="4">
    <source>
        <dbReference type="Proteomes" id="UP001220022"/>
    </source>
</evidence>
<protein>
    <submittedName>
        <fullName evidence="3">S41 family peptidase</fullName>
    </submittedName>
</protein>
<dbReference type="Gene3D" id="3.30.750.44">
    <property type="match status" value="1"/>
</dbReference>
<dbReference type="SUPFAM" id="SSF52096">
    <property type="entry name" value="ClpP/crotonase"/>
    <property type="match status" value="1"/>
</dbReference>
<dbReference type="InterPro" id="IPR005151">
    <property type="entry name" value="Tail-specific_protease"/>
</dbReference>
<keyword evidence="1" id="KW-0732">Signal</keyword>
<feature type="domain" description="Tail specific protease" evidence="2">
    <location>
        <begin position="241"/>
        <end position="453"/>
    </location>
</feature>
<evidence type="ECO:0000313" key="3">
    <source>
        <dbReference type="EMBL" id="MDF2261046.1"/>
    </source>
</evidence>
<evidence type="ECO:0000256" key="1">
    <source>
        <dbReference type="SAM" id="SignalP"/>
    </source>
</evidence>
<dbReference type="InterPro" id="IPR028204">
    <property type="entry name" value="Tricorn_C1"/>
</dbReference>
<reference evidence="3 4" key="1">
    <citation type="submission" date="2023-03" db="EMBL/GenBank/DDBJ databases">
        <title>Draft genome sequence of type strain Streptomyces ferralitis JCM 14344.</title>
        <authorList>
            <person name="Klaysubun C."/>
            <person name="Duangmal K."/>
        </authorList>
    </citation>
    <scope>NUCLEOTIDE SEQUENCE [LARGE SCALE GENOMIC DNA]</scope>
    <source>
        <strain evidence="3 4">JCM 14344</strain>
    </source>
</reference>
<gene>
    <name evidence="3" type="ORF">P2L57_36610</name>
</gene>
<dbReference type="Proteomes" id="UP001220022">
    <property type="component" value="Unassembled WGS sequence"/>
</dbReference>
<keyword evidence="4" id="KW-1185">Reference proteome</keyword>
<feature type="chain" id="PRO_5046743630" evidence="1">
    <location>
        <begin position="33"/>
        <end position="479"/>
    </location>
</feature>
<dbReference type="Pfam" id="PF03572">
    <property type="entry name" value="Peptidase_S41"/>
    <property type="match status" value="1"/>
</dbReference>
<organism evidence="3 4">
    <name type="scientific">Streptantibioticus ferralitis</name>
    <dbReference type="NCBI Taxonomy" id="236510"/>
    <lineage>
        <taxon>Bacteria</taxon>
        <taxon>Bacillati</taxon>
        <taxon>Actinomycetota</taxon>
        <taxon>Actinomycetes</taxon>
        <taxon>Kitasatosporales</taxon>
        <taxon>Streptomycetaceae</taxon>
        <taxon>Streptantibioticus</taxon>
    </lineage>
</organism>
<comment type="caution">
    <text evidence="3">The sequence shown here is derived from an EMBL/GenBank/DDBJ whole genome shotgun (WGS) entry which is preliminary data.</text>
</comment>
<dbReference type="PANTHER" id="PTHR11261:SF3">
    <property type="entry name" value="RETINOL-BINDING PROTEIN 3"/>
    <property type="match status" value="1"/>
</dbReference>
<accession>A0ABT5ZBW2</accession>
<dbReference type="CDD" id="cd07563">
    <property type="entry name" value="Peptidase_S41_IRBP"/>
    <property type="match status" value="1"/>
</dbReference>
<proteinExistence type="predicted"/>
<dbReference type="InterPro" id="IPR029045">
    <property type="entry name" value="ClpP/crotonase-like_dom_sf"/>
</dbReference>
<feature type="signal peptide" evidence="1">
    <location>
        <begin position="1"/>
        <end position="32"/>
    </location>
</feature>
<dbReference type="Gene3D" id="3.90.226.10">
    <property type="entry name" value="2-enoyl-CoA Hydratase, Chain A, domain 1"/>
    <property type="match status" value="1"/>
</dbReference>